<evidence type="ECO:0000259" key="1">
    <source>
        <dbReference type="Pfam" id="PF01370"/>
    </source>
</evidence>
<dbReference type="InterPro" id="IPR001509">
    <property type="entry name" value="Epimerase_deHydtase"/>
</dbReference>
<gene>
    <name evidence="2" type="ORF">LPB142_14530</name>
</gene>
<sequence length="295" mass="28775">MSALISPPPVPRLLILGGTGRLGGLLRRAWGGGAEAGIAPVWQTRGAAPGAGDWLRVDPLAEPEALAAAARAADVILCLSGVTAGDAKALSLNVTLAEAAVAAAEAAGRPVFLASSAAVYGAGAPPGPEGWAEGDALAPAAPYGAAKAAMEAACGGRPGIVILRIGNVAGADALLGRAAPEGGRGLDIFADGIGPRRAYIGPQALARALARLTRLAAAGADLPAVINLALPGTVAMEALLTAAGAPYTARPAPPGAIAEVALDCARAVALGLVPEAPVRAPALIADLMSLPDPES</sequence>
<reference evidence="2 3" key="1">
    <citation type="submission" date="2016-10" db="EMBL/GenBank/DDBJ databases">
        <title>Rhodobacter sp. LPB0142, isolated from sea water.</title>
        <authorList>
            <person name="Kim E."/>
            <person name="Yi H."/>
        </authorList>
    </citation>
    <scope>NUCLEOTIDE SEQUENCE [LARGE SCALE GENOMIC DNA]</scope>
    <source>
        <strain evidence="2 3">LPB0142</strain>
    </source>
</reference>
<evidence type="ECO:0000313" key="3">
    <source>
        <dbReference type="Proteomes" id="UP000176562"/>
    </source>
</evidence>
<protein>
    <recommendedName>
        <fullName evidence="1">NAD-dependent epimerase/dehydratase domain-containing protein</fullName>
    </recommendedName>
</protein>
<name>A0A1D9MF05_9RHOB</name>
<dbReference type="SUPFAM" id="SSF51735">
    <property type="entry name" value="NAD(P)-binding Rossmann-fold domains"/>
    <property type="match status" value="1"/>
</dbReference>
<dbReference type="Gene3D" id="3.40.50.720">
    <property type="entry name" value="NAD(P)-binding Rossmann-like Domain"/>
    <property type="match status" value="1"/>
</dbReference>
<accession>A0A1D9MF05</accession>
<feature type="domain" description="NAD-dependent epimerase/dehydratase" evidence="1">
    <location>
        <begin position="14"/>
        <end position="172"/>
    </location>
</feature>
<dbReference type="Proteomes" id="UP000176562">
    <property type="component" value="Chromosome"/>
</dbReference>
<keyword evidence="3" id="KW-1185">Reference proteome</keyword>
<dbReference type="Pfam" id="PF01370">
    <property type="entry name" value="Epimerase"/>
    <property type="match status" value="1"/>
</dbReference>
<dbReference type="InterPro" id="IPR036291">
    <property type="entry name" value="NAD(P)-bd_dom_sf"/>
</dbReference>
<dbReference type="STRING" id="1850250.LPB142_14530"/>
<evidence type="ECO:0000313" key="2">
    <source>
        <dbReference type="EMBL" id="AOZ70393.1"/>
    </source>
</evidence>
<dbReference type="EMBL" id="CP017781">
    <property type="protein sequence ID" value="AOZ70393.1"/>
    <property type="molecule type" value="Genomic_DNA"/>
</dbReference>
<organism evidence="2 3">
    <name type="scientific">Rhodobacter xanthinilyticus</name>
    <dbReference type="NCBI Taxonomy" id="1850250"/>
    <lineage>
        <taxon>Bacteria</taxon>
        <taxon>Pseudomonadati</taxon>
        <taxon>Pseudomonadota</taxon>
        <taxon>Alphaproteobacteria</taxon>
        <taxon>Rhodobacterales</taxon>
        <taxon>Rhodobacter group</taxon>
        <taxon>Rhodobacter</taxon>
    </lineage>
</organism>
<proteinExistence type="predicted"/>
<dbReference type="AlphaFoldDB" id="A0A1D9MF05"/>
<dbReference type="KEGG" id="rhp:LPB142_14530"/>
<dbReference type="RefSeq" id="WP_071166792.1">
    <property type="nucleotide sequence ID" value="NZ_CP017781.1"/>
</dbReference>